<dbReference type="EMBL" id="GBXM01058076">
    <property type="protein sequence ID" value="JAH50501.1"/>
    <property type="molecule type" value="Transcribed_RNA"/>
</dbReference>
<accession>A0A0E9TA51</accession>
<dbReference type="AlphaFoldDB" id="A0A0E9TA51"/>
<proteinExistence type="predicted"/>
<evidence type="ECO:0000313" key="1">
    <source>
        <dbReference type="EMBL" id="JAH50501.1"/>
    </source>
</evidence>
<sequence>MPFLCKNSNTVVRYTQRCSGRLGVD</sequence>
<reference evidence="1" key="2">
    <citation type="journal article" date="2015" name="Fish Shellfish Immunol.">
        <title>Early steps in the European eel (Anguilla anguilla)-Vibrio vulnificus interaction in the gills: Role of the RtxA13 toxin.</title>
        <authorList>
            <person name="Callol A."/>
            <person name="Pajuelo D."/>
            <person name="Ebbesson L."/>
            <person name="Teles M."/>
            <person name="MacKenzie S."/>
            <person name="Amaro C."/>
        </authorList>
    </citation>
    <scope>NUCLEOTIDE SEQUENCE</scope>
</reference>
<name>A0A0E9TA51_ANGAN</name>
<reference evidence="1" key="1">
    <citation type="submission" date="2014-11" db="EMBL/GenBank/DDBJ databases">
        <authorList>
            <person name="Amaro Gonzalez C."/>
        </authorList>
    </citation>
    <scope>NUCLEOTIDE SEQUENCE</scope>
</reference>
<protein>
    <submittedName>
        <fullName evidence="1">Uncharacterized protein</fullName>
    </submittedName>
</protein>
<organism evidence="1">
    <name type="scientific">Anguilla anguilla</name>
    <name type="common">European freshwater eel</name>
    <name type="synonym">Muraena anguilla</name>
    <dbReference type="NCBI Taxonomy" id="7936"/>
    <lineage>
        <taxon>Eukaryota</taxon>
        <taxon>Metazoa</taxon>
        <taxon>Chordata</taxon>
        <taxon>Craniata</taxon>
        <taxon>Vertebrata</taxon>
        <taxon>Euteleostomi</taxon>
        <taxon>Actinopterygii</taxon>
        <taxon>Neopterygii</taxon>
        <taxon>Teleostei</taxon>
        <taxon>Anguilliformes</taxon>
        <taxon>Anguillidae</taxon>
        <taxon>Anguilla</taxon>
    </lineage>
</organism>